<evidence type="ECO:0000313" key="6">
    <source>
        <dbReference type="EMBL" id="MQM20112.1"/>
    </source>
</evidence>
<dbReference type="Pfam" id="PF00612">
    <property type="entry name" value="IQ"/>
    <property type="match status" value="2"/>
</dbReference>
<feature type="region of interest" description="Disordered" evidence="4">
    <location>
        <begin position="1"/>
        <end position="52"/>
    </location>
</feature>
<dbReference type="AlphaFoldDB" id="A0A843XLN6"/>
<protein>
    <recommendedName>
        <fullName evidence="5">DUF4005 domain-containing protein</fullName>
    </recommendedName>
</protein>
<dbReference type="Proteomes" id="UP000652761">
    <property type="component" value="Unassembled WGS sequence"/>
</dbReference>
<dbReference type="PANTHER" id="PTHR32295">
    <property type="entry name" value="IQ-DOMAIN 5-RELATED"/>
    <property type="match status" value="1"/>
</dbReference>
<keyword evidence="7" id="KW-1185">Reference proteome</keyword>
<organism evidence="6 7">
    <name type="scientific">Colocasia esculenta</name>
    <name type="common">Wild taro</name>
    <name type="synonym">Arum esculentum</name>
    <dbReference type="NCBI Taxonomy" id="4460"/>
    <lineage>
        <taxon>Eukaryota</taxon>
        <taxon>Viridiplantae</taxon>
        <taxon>Streptophyta</taxon>
        <taxon>Embryophyta</taxon>
        <taxon>Tracheophyta</taxon>
        <taxon>Spermatophyta</taxon>
        <taxon>Magnoliopsida</taxon>
        <taxon>Liliopsida</taxon>
        <taxon>Araceae</taxon>
        <taxon>Aroideae</taxon>
        <taxon>Colocasieae</taxon>
        <taxon>Colocasia</taxon>
    </lineage>
</organism>
<dbReference type="PROSITE" id="PS50096">
    <property type="entry name" value="IQ"/>
    <property type="match status" value="2"/>
</dbReference>
<evidence type="ECO:0000259" key="5">
    <source>
        <dbReference type="Pfam" id="PF13178"/>
    </source>
</evidence>
<dbReference type="Gene3D" id="1.20.5.190">
    <property type="match status" value="1"/>
</dbReference>
<proteinExistence type="inferred from homology"/>
<evidence type="ECO:0000256" key="2">
    <source>
        <dbReference type="ARBA" id="ARBA00024341"/>
    </source>
</evidence>
<feature type="region of interest" description="Disordered" evidence="4">
    <location>
        <begin position="225"/>
        <end position="264"/>
    </location>
</feature>
<evidence type="ECO:0000256" key="1">
    <source>
        <dbReference type="ARBA" id="ARBA00022860"/>
    </source>
</evidence>
<sequence length="417" mass="45446">MGRATRWLRSLLTGRKDGKDPKETGARGRKEKKRWSFGKSGRDAEDDKERAPANPAWVRSFCAESEEERNKRAMAVAAATAAAADAAVAAAQAAVAVVRLTSQRRGAVLGGPQEQAAAVKIQTVFRGYLARKALRALRALVRLQALVRGFLVRRQTMAVVHGMQALVRAQATARTQRSGHLRARRSLERVDEARSEYAASFHSGRLSSSVDYTVVGFEESPKIVEIDPGRPRSRTRRVSSPWCDPADAPPPHCQAPPRISTPDRRSSFRDLDWCLTGDECRFSTAQSTPRFINSTAGLVPAKGAYTCAAAAAAAAFARVPQSPGNCPNYMTKTQSFEAKVRSQSAPKQRPEPAGSKKRPSLTEVAESRSSLSGVRMERSCSQAQEAVGFKNAVIGRLGHVAGLARGVERDHSFQRRW</sequence>
<reference evidence="6" key="1">
    <citation type="submission" date="2017-07" db="EMBL/GenBank/DDBJ databases">
        <title>Taro Niue Genome Assembly and Annotation.</title>
        <authorList>
            <person name="Atibalentja N."/>
            <person name="Keating K."/>
            <person name="Fields C.J."/>
        </authorList>
    </citation>
    <scope>NUCLEOTIDE SEQUENCE</scope>
    <source>
        <strain evidence="6">Niue_2</strain>
        <tissue evidence="6">Leaf</tissue>
    </source>
</reference>
<comment type="similarity">
    <text evidence="2">Belongs to the IQD family.</text>
</comment>
<feature type="compositionally biased region" description="Basic and acidic residues" evidence="4">
    <location>
        <begin position="14"/>
        <end position="28"/>
    </location>
</feature>
<keyword evidence="1" id="KW-0112">Calmodulin-binding</keyword>
<accession>A0A843XLN6</accession>
<dbReference type="OrthoDB" id="1704267at2759"/>
<dbReference type="Pfam" id="PF13178">
    <property type="entry name" value="DUF4005"/>
    <property type="match status" value="1"/>
</dbReference>
<dbReference type="SMART" id="SM00015">
    <property type="entry name" value="IQ"/>
    <property type="match status" value="2"/>
</dbReference>
<feature type="compositionally biased region" description="Basic and acidic residues" evidence="4">
    <location>
        <begin position="40"/>
        <end position="51"/>
    </location>
</feature>
<dbReference type="InterPro" id="IPR025064">
    <property type="entry name" value="DUF4005"/>
</dbReference>
<feature type="region of interest" description="Disordered" evidence="4">
    <location>
        <begin position="338"/>
        <end position="377"/>
    </location>
</feature>
<evidence type="ECO:0000256" key="4">
    <source>
        <dbReference type="SAM" id="MobiDB-lite"/>
    </source>
</evidence>
<dbReference type="InterPro" id="IPR000048">
    <property type="entry name" value="IQ_motif_EF-hand-BS"/>
</dbReference>
<evidence type="ECO:0000256" key="3">
    <source>
        <dbReference type="ARBA" id="ARBA00024378"/>
    </source>
</evidence>
<name>A0A843XLN6_COLES</name>
<dbReference type="EMBL" id="NMUH01009492">
    <property type="protein sequence ID" value="MQM20112.1"/>
    <property type="molecule type" value="Genomic_DNA"/>
</dbReference>
<gene>
    <name evidence="6" type="ORF">Taro_053127</name>
</gene>
<comment type="caution">
    <text evidence="6">The sequence shown here is derived from an EMBL/GenBank/DDBJ whole genome shotgun (WGS) entry which is preliminary data.</text>
</comment>
<evidence type="ECO:0000313" key="7">
    <source>
        <dbReference type="Proteomes" id="UP000652761"/>
    </source>
</evidence>
<dbReference type="PANTHER" id="PTHR32295:SF264">
    <property type="entry name" value="IQ MOTIF, EF-HAND BINDING, P-LOOP CONTAINING NUCLEOSIDE TRIPHOSPHATE HYDROLASE"/>
    <property type="match status" value="1"/>
</dbReference>
<feature type="domain" description="DUF4005" evidence="5">
    <location>
        <begin position="311"/>
        <end position="373"/>
    </location>
</feature>
<dbReference type="GO" id="GO:0005516">
    <property type="term" value="F:calmodulin binding"/>
    <property type="evidence" value="ECO:0007669"/>
    <property type="project" value="UniProtKB-KW"/>
</dbReference>
<comment type="subunit">
    <text evidence="3">Binds to multiple calmodulin (CaM) in the presence of Ca(2+) and CaM-like proteins.</text>
</comment>